<dbReference type="EMBL" id="CP019640">
    <property type="protein sequence ID" value="AQQ52610.1"/>
    <property type="molecule type" value="Genomic_DNA"/>
</dbReference>
<reference evidence="12 13" key="1">
    <citation type="submission" date="2017-02" db="EMBL/GenBank/DDBJ databases">
        <title>The complete genomic sequence of a novel cold adapted crude oil-degrading bacterium Planococcus qaidamina Y42.</title>
        <authorList>
            <person name="Yang R."/>
        </authorList>
    </citation>
    <scope>NUCLEOTIDE SEQUENCE [LARGE SCALE GENOMIC DNA]</scope>
    <source>
        <strain evidence="12 13">Y42</strain>
    </source>
</reference>
<keyword evidence="9" id="KW-0739">Sodium transport</keyword>
<dbReference type="GO" id="GO:0098719">
    <property type="term" value="P:sodium ion import across plasma membrane"/>
    <property type="evidence" value="ECO:0007669"/>
    <property type="project" value="TreeGrafter"/>
</dbReference>
<dbReference type="InterPro" id="IPR006153">
    <property type="entry name" value="Cation/H_exchanger_TM"/>
</dbReference>
<dbReference type="GO" id="GO:0051453">
    <property type="term" value="P:regulation of intracellular pH"/>
    <property type="evidence" value="ECO:0007669"/>
    <property type="project" value="TreeGrafter"/>
</dbReference>
<dbReference type="RefSeq" id="WP_077588494.1">
    <property type="nucleotide sequence ID" value="NZ_CP019640.1"/>
</dbReference>
<feature type="transmembrane region" description="Helical" evidence="10">
    <location>
        <begin position="186"/>
        <end position="204"/>
    </location>
</feature>
<feature type="transmembrane region" description="Helical" evidence="10">
    <location>
        <begin position="54"/>
        <end position="71"/>
    </location>
</feature>
<feature type="transmembrane region" description="Helical" evidence="10">
    <location>
        <begin position="296"/>
        <end position="324"/>
    </location>
</feature>
<proteinExistence type="predicted"/>
<feature type="transmembrane region" description="Helical" evidence="10">
    <location>
        <begin position="238"/>
        <end position="255"/>
    </location>
</feature>
<evidence type="ECO:0000313" key="13">
    <source>
        <dbReference type="Proteomes" id="UP000188184"/>
    </source>
</evidence>
<dbReference type="PANTHER" id="PTHR10110:SF86">
    <property type="entry name" value="SODIUM_HYDROGEN EXCHANGER 7"/>
    <property type="match status" value="1"/>
</dbReference>
<keyword evidence="13" id="KW-1185">Reference proteome</keyword>
<gene>
    <name evidence="12" type="ORF">B0X71_05530</name>
</gene>
<evidence type="ECO:0000256" key="8">
    <source>
        <dbReference type="ARBA" id="ARBA00023136"/>
    </source>
</evidence>
<evidence type="ECO:0000256" key="4">
    <source>
        <dbReference type="ARBA" id="ARBA00022692"/>
    </source>
</evidence>
<keyword evidence="5 10" id="KW-1133">Transmembrane helix</keyword>
<keyword evidence="6" id="KW-0915">Sodium</keyword>
<accession>A0A1Q2KWP3</accession>
<evidence type="ECO:0000256" key="3">
    <source>
        <dbReference type="ARBA" id="ARBA00022475"/>
    </source>
</evidence>
<dbReference type="KEGG" id="pmar:B0X71_05530"/>
<feature type="domain" description="Cation/H+ exchanger transmembrane" evidence="11">
    <location>
        <begin position="22"/>
        <end position="389"/>
    </location>
</feature>
<sequence length="395" mass="43448">MSTIPIMAMLGIGYVVFMVDKKQKNFPIPVALLLVGIGLSFIPFFTQIEVTETLIYHIFIPGLLFASAYQVSVKALRENAKVIGLLSTVGLLLTVLLLGAGIYYLGNFFFPISFIESMVVAAVLAPTDPVSVVAILKQAASDEDIANIVEGESLINDGTSIVLFSVLAEMYISHNMFNFGSFAYEFAYVSIGGAALGLLVGWLLSKAVNVTHHHDYQVMLSIIIAYGAFELAEQFGFSGVLATVAAGIMLSWQFTHGIKEKDYRKSLYGFWSVLEPSLLIILFLLLGIVATEFLLYANWAIALGILLLSLVVRFLVVFGTMQLFRGLHHVVDWKKVFLISWSGIRGSMSIFLLLTLSVMVLGDTNKLLLLSYPVVFLSLVIQSVGLYPLSRRMEE</sequence>
<dbReference type="GO" id="GO:0015385">
    <property type="term" value="F:sodium:proton antiporter activity"/>
    <property type="evidence" value="ECO:0007669"/>
    <property type="project" value="InterPro"/>
</dbReference>
<keyword evidence="3" id="KW-1003">Cell membrane</keyword>
<evidence type="ECO:0000313" key="12">
    <source>
        <dbReference type="EMBL" id="AQQ52610.1"/>
    </source>
</evidence>
<dbReference type="Gene3D" id="6.10.140.1330">
    <property type="match status" value="1"/>
</dbReference>
<dbReference type="GO" id="GO:0005886">
    <property type="term" value="C:plasma membrane"/>
    <property type="evidence" value="ECO:0007669"/>
    <property type="project" value="UniProtKB-SubCell"/>
</dbReference>
<protein>
    <submittedName>
        <fullName evidence="12">Sodium:proton antiporter</fullName>
    </submittedName>
</protein>
<evidence type="ECO:0000256" key="2">
    <source>
        <dbReference type="ARBA" id="ARBA00022448"/>
    </source>
</evidence>
<dbReference type="GO" id="GO:0015386">
    <property type="term" value="F:potassium:proton antiporter activity"/>
    <property type="evidence" value="ECO:0007669"/>
    <property type="project" value="TreeGrafter"/>
</dbReference>
<keyword evidence="7" id="KW-0406">Ion transport</keyword>
<organism evidence="12 13">
    <name type="scientific">Planococcus lenghuensis</name>
    <dbReference type="NCBI Taxonomy" id="2213202"/>
    <lineage>
        <taxon>Bacteria</taxon>
        <taxon>Bacillati</taxon>
        <taxon>Bacillota</taxon>
        <taxon>Bacilli</taxon>
        <taxon>Bacillales</taxon>
        <taxon>Caryophanaceae</taxon>
        <taxon>Planococcus</taxon>
    </lineage>
</organism>
<dbReference type="OrthoDB" id="9809206at2"/>
<keyword evidence="4 10" id="KW-0812">Transmembrane</keyword>
<keyword evidence="2" id="KW-0813">Transport</keyword>
<name>A0A1Q2KWP3_9BACL</name>
<evidence type="ECO:0000256" key="7">
    <source>
        <dbReference type="ARBA" id="ARBA00023065"/>
    </source>
</evidence>
<dbReference type="Pfam" id="PF00999">
    <property type="entry name" value="Na_H_Exchanger"/>
    <property type="match status" value="1"/>
</dbReference>
<evidence type="ECO:0000256" key="5">
    <source>
        <dbReference type="ARBA" id="ARBA00022989"/>
    </source>
</evidence>
<dbReference type="Proteomes" id="UP000188184">
    <property type="component" value="Chromosome"/>
</dbReference>
<keyword evidence="8 10" id="KW-0472">Membrane</keyword>
<dbReference type="AlphaFoldDB" id="A0A1Q2KWP3"/>
<feature type="transmembrane region" description="Helical" evidence="10">
    <location>
        <begin position="367"/>
        <end position="389"/>
    </location>
</feature>
<dbReference type="PANTHER" id="PTHR10110">
    <property type="entry name" value="SODIUM/HYDROGEN EXCHANGER"/>
    <property type="match status" value="1"/>
</dbReference>
<evidence type="ECO:0000256" key="1">
    <source>
        <dbReference type="ARBA" id="ARBA00004651"/>
    </source>
</evidence>
<evidence type="ECO:0000256" key="9">
    <source>
        <dbReference type="ARBA" id="ARBA00023201"/>
    </source>
</evidence>
<evidence type="ECO:0000259" key="11">
    <source>
        <dbReference type="Pfam" id="PF00999"/>
    </source>
</evidence>
<feature type="transmembrane region" description="Helical" evidence="10">
    <location>
        <begin position="83"/>
        <end position="105"/>
    </location>
</feature>
<dbReference type="InterPro" id="IPR018422">
    <property type="entry name" value="Cation/H_exchanger_CPA1"/>
</dbReference>
<feature type="transmembrane region" description="Helical" evidence="10">
    <location>
        <begin position="336"/>
        <end position="361"/>
    </location>
</feature>
<evidence type="ECO:0000256" key="6">
    <source>
        <dbReference type="ARBA" id="ARBA00023053"/>
    </source>
</evidence>
<comment type="subcellular location">
    <subcellularLocation>
        <location evidence="1">Cell membrane</location>
        <topology evidence="1">Multi-pass membrane protein</topology>
    </subcellularLocation>
</comment>
<feature type="transmembrane region" description="Helical" evidence="10">
    <location>
        <begin position="26"/>
        <end position="48"/>
    </location>
</feature>
<feature type="transmembrane region" description="Helical" evidence="10">
    <location>
        <begin position="267"/>
        <end position="290"/>
    </location>
</feature>
<evidence type="ECO:0000256" key="10">
    <source>
        <dbReference type="SAM" id="Phobius"/>
    </source>
</evidence>